<evidence type="ECO:0000256" key="2">
    <source>
        <dbReference type="ARBA" id="ARBA00011006"/>
    </source>
</evidence>
<evidence type="ECO:0000256" key="7">
    <source>
        <dbReference type="SAM" id="Phobius"/>
    </source>
</evidence>
<dbReference type="AlphaFoldDB" id="A0A5C4RQW1"/>
<dbReference type="RefSeq" id="WP_139449685.1">
    <property type="nucleotide sequence ID" value="NZ_SMDR01000003.1"/>
</dbReference>
<proteinExistence type="inferred from homology"/>
<evidence type="ECO:0000256" key="5">
    <source>
        <dbReference type="ARBA" id="ARBA00022989"/>
    </source>
</evidence>
<dbReference type="InterPro" id="IPR007341">
    <property type="entry name" value="Transgly_assoc"/>
</dbReference>
<organism evidence="8 9">
    <name type="scientific">Arenimonas terrae</name>
    <dbReference type="NCBI Taxonomy" id="2546226"/>
    <lineage>
        <taxon>Bacteria</taxon>
        <taxon>Pseudomonadati</taxon>
        <taxon>Pseudomonadota</taxon>
        <taxon>Gammaproteobacteria</taxon>
        <taxon>Lysobacterales</taxon>
        <taxon>Lysobacteraceae</taxon>
        <taxon>Arenimonas</taxon>
    </lineage>
</organism>
<evidence type="ECO:0000256" key="6">
    <source>
        <dbReference type="ARBA" id="ARBA00023136"/>
    </source>
</evidence>
<dbReference type="GO" id="GO:0005886">
    <property type="term" value="C:plasma membrane"/>
    <property type="evidence" value="ECO:0007669"/>
    <property type="project" value="UniProtKB-SubCell"/>
</dbReference>
<dbReference type="PANTHER" id="PTHR33884">
    <property type="entry name" value="UPF0410 PROTEIN YMGE"/>
    <property type="match status" value="1"/>
</dbReference>
<dbReference type="Pfam" id="PF04226">
    <property type="entry name" value="Transgly_assoc"/>
    <property type="match status" value="1"/>
</dbReference>
<dbReference type="EMBL" id="SMDR01000003">
    <property type="protein sequence ID" value="TNJ33329.1"/>
    <property type="molecule type" value="Genomic_DNA"/>
</dbReference>
<protein>
    <submittedName>
        <fullName evidence="8">GlsB/YeaQ/YmgE family stress response membrane protein</fullName>
    </submittedName>
</protein>
<evidence type="ECO:0000313" key="9">
    <source>
        <dbReference type="Proteomes" id="UP000305760"/>
    </source>
</evidence>
<keyword evidence="9" id="KW-1185">Reference proteome</keyword>
<keyword evidence="3" id="KW-1003">Cell membrane</keyword>
<sequence length="81" mass="8279">MHLLIFLLIGALAGWLAGVVMKGRGFGVVINMVVGVIGAFFGGWLLPRLGIGFGGGDVGLFITAFIGAVILLAIIGLIKKA</sequence>
<comment type="caution">
    <text evidence="8">The sequence shown here is derived from an EMBL/GenBank/DDBJ whole genome shotgun (WGS) entry which is preliminary data.</text>
</comment>
<keyword evidence="4 7" id="KW-0812">Transmembrane</keyword>
<reference evidence="8 9" key="1">
    <citation type="submission" date="2019-03" db="EMBL/GenBank/DDBJ databases">
        <title>Arenimonas daejeonensis sp. nov., isolated from compost.</title>
        <authorList>
            <person name="Jeon C.O."/>
        </authorList>
    </citation>
    <scope>NUCLEOTIDE SEQUENCE [LARGE SCALE GENOMIC DNA]</scope>
    <source>
        <strain evidence="8 9">R29</strain>
    </source>
</reference>
<keyword evidence="5 7" id="KW-1133">Transmembrane helix</keyword>
<comment type="similarity">
    <text evidence="2">Belongs to the UPF0410 family.</text>
</comment>
<evidence type="ECO:0000256" key="4">
    <source>
        <dbReference type="ARBA" id="ARBA00022692"/>
    </source>
</evidence>
<dbReference type="Proteomes" id="UP000305760">
    <property type="component" value="Unassembled WGS sequence"/>
</dbReference>
<feature type="transmembrane region" description="Helical" evidence="7">
    <location>
        <begin position="58"/>
        <end position="78"/>
    </location>
</feature>
<name>A0A5C4RQW1_9GAMM</name>
<evidence type="ECO:0000256" key="3">
    <source>
        <dbReference type="ARBA" id="ARBA00022475"/>
    </source>
</evidence>
<feature type="transmembrane region" description="Helical" evidence="7">
    <location>
        <begin position="28"/>
        <end position="46"/>
    </location>
</feature>
<accession>A0A5C4RQW1</accession>
<gene>
    <name evidence="8" type="ORF">E1B00_13630</name>
</gene>
<dbReference type="PANTHER" id="PTHR33884:SF3">
    <property type="entry name" value="UPF0410 PROTEIN YMGE"/>
    <property type="match status" value="1"/>
</dbReference>
<keyword evidence="6 7" id="KW-0472">Membrane</keyword>
<comment type="subcellular location">
    <subcellularLocation>
        <location evidence="1">Cell membrane</location>
        <topology evidence="1">Multi-pass membrane protein</topology>
    </subcellularLocation>
</comment>
<evidence type="ECO:0000313" key="8">
    <source>
        <dbReference type="EMBL" id="TNJ33329.1"/>
    </source>
</evidence>
<evidence type="ECO:0000256" key="1">
    <source>
        <dbReference type="ARBA" id="ARBA00004651"/>
    </source>
</evidence>